<reference evidence="17" key="1">
    <citation type="submission" date="2025-08" db="UniProtKB">
        <authorList>
            <consortium name="RefSeq"/>
        </authorList>
    </citation>
    <scope>IDENTIFICATION</scope>
</reference>
<feature type="transmembrane region" description="Helical" evidence="13">
    <location>
        <begin position="1221"/>
        <end position="1246"/>
    </location>
</feature>
<dbReference type="InterPro" id="IPR050927">
    <property type="entry name" value="TRPM"/>
</dbReference>
<evidence type="ECO:0000313" key="16">
    <source>
        <dbReference type="Proteomes" id="UP000694888"/>
    </source>
</evidence>
<dbReference type="Pfam" id="PF25508">
    <property type="entry name" value="TRPM2"/>
    <property type="match status" value="1"/>
</dbReference>
<dbReference type="RefSeq" id="XP_012937083.1">
    <property type="nucleotide sequence ID" value="XM_013081629.1"/>
</dbReference>
<sequence length="1749" mass="198170">MKKSSPAISETSTQFYDALESTEYSTQAAATSPTPSSTQQKQPEDQTQQKAVTTRKLEKKNIPEKRSGMSETNIERRDPVNVSVPTAALSATTSAVSTMPEDRESGRAVVPDSPSPRRTNAQTGPGLHRGISKAGALKSSQRRSTRHPSEVLLQQPTLSSHTLIGFSTWRRHYRKSTLRTGMRQPSFASALDSTDSSSSYDTASLSTVEVIPDIPSGRLQFSVSSQELTEPRQYLLLDKDTSISDVTHFMALAWKLHVPEVVLTIISSQEYYQPWGNSSHVLDFQIGLIQAARLTKMWLLSEGVAGGLADILGEAAAEERLRRRMVESEQANLTYTMDMETYPNLVLMGLTALEQLTYGEQVASNAKIGPETEPSIKLANKGAEMELDPHHSHFLLMRTAEAGESKSNATNGFNIESRFIQYMTSKTRTDDTKKSPSSHDSVAPVVGLLVQGGPREIDRVLWLLKRQIPVIVIKGKKGFASGLIAYAYSEGMKGSDSQHVEHIVKPQLMQQVAEAFPEQFKGEDDLARLHCRDKILECVQYAVQGESRFLTIMDPSLGDVDYKDLSKFILTAIISAQGECRNYQFKEKINRSLRLALDWNRPDVASSRILNQMKLSTFRVRDDIFVEALMLADREAFVELFLRMGFPLRRFMTRSHVRKLYETSLTNEFFSTICLQRILGYKWPALSPDFLTGADSSLNRLLCRVSGLQQLIKPADTDLYSVAQTSADKTVAERKALLELLFWSVLTNKQALAKKLWQRTSEPLAVALVISNIYYRLSKIYISDLDLQIRIKQAAIDFGQLAIEVMDMIYADSGVFAFRSLISPVEDFNGLTVVDLALIGNNKFFIAHPCCQRAVRERWLGMIKIKSFGNMGFEAPEYLKIFCCLFLVFPIYFWLNFDKAMANVKANIGDDDDDGNEDDSTGNNDDGREAEMTKNNNSSNSETEHRSIVSLKTPNAVHVQSVSPHVDPYARPPLWKKVYYLWTAPITKFWLSQYFFLSYLVLYAYWLLLPYCGHRVLTDLLFVWTMVICMEHVQRTISGKKKFPTMGLFWPMLDILMEVLVSLFFLLTAIQSHLYLPSWIPMLSFMTLKFLLALGMIFFYYRALSYLLPVSSDLGPMLVNITTLSRKDMINWLRLWSMCLLSSGLAITAATYPAQPFSLTVLKKAVLRGALGIFLTEVNDLKGNPACTKIYSFPEVAHTCNASTVQPYMLSRLSTCPYHSWAGYVLVVQFLLITRLVFYTLMFAMFSVTIGKTKQRSLEIWKYQFYFMVTDFETRSVIPIPLTVLTYPFMLLRYLAKLTMAGVFECHKCCQGIRKQAQEAVRQPCRVPYNQWKSYMATMEKKEEEKKTSWSDILTQMEEESTAQKLIAKRLNDRLVHVEKNQTSAGLTLESFLAELEALDPKVRAQKAQRSLKVIHTVARTSPYPGTDLQRFPVFEKDVPWDAKFEAYDPIIYSKPVTKYPDEMQPWVDWDILSVAERNESNPDKDEEFVMVSILQDPVYNSVQIQNPVDGWEVVVDRVSYIMDGEQPLIYDLDAVGLPINPLGRTGLRGRGSLCRWGPNHMIQAVISRWKVASTSAQGSNVTSPVEESKVMEVLVVHEQDDPGHISLPGAKLDKRSRPYSALCDVFTTDVLQEEDTEGWRHYDQDDMVQYFSQFASTNPIRKRKALYANYGFSSFLVFRGYVDSAVNTDNAWQEAEIWNFHYKYQNGFENRFKQSDHVSWITVSAAMPLTSSESAAVLESAKIHNATF</sequence>
<feature type="transmembrane region" description="Helical" evidence="13">
    <location>
        <begin position="1048"/>
        <end position="1067"/>
    </location>
</feature>
<dbReference type="SUPFAM" id="SSF55811">
    <property type="entry name" value="Nudix"/>
    <property type="match status" value="1"/>
</dbReference>
<keyword evidence="3" id="KW-1003">Cell membrane</keyword>
<keyword evidence="8 13" id="KW-1133">Transmembrane helix</keyword>
<evidence type="ECO:0000256" key="7">
    <source>
        <dbReference type="ARBA" id="ARBA00022837"/>
    </source>
</evidence>
<keyword evidence="9" id="KW-0406">Ion transport</keyword>
<feature type="domain" description="TRPM SLOG" evidence="14">
    <location>
        <begin position="233"/>
        <end position="526"/>
    </location>
</feature>
<feature type="transmembrane region" description="Helical" evidence="13">
    <location>
        <begin position="1079"/>
        <end position="1101"/>
    </location>
</feature>
<evidence type="ECO:0000256" key="4">
    <source>
        <dbReference type="ARBA" id="ARBA00022568"/>
    </source>
</evidence>
<comment type="subcellular location">
    <subcellularLocation>
        <location evidence="1">Cell membrane</location>
        <topology evidence="1">Multi-pass membrane protein</topology>
    </subcellularLocation>
</comment>
<feature type="compositionally biased region" description="Low complexity" evidence="12">
    <location>
        <begin position="38"/>
        <end position="50"/>
    </location>
</feature>
<keyword evidence="11" id="KW-0407">Ion channel</keyword>
<feature type="transmembrane region" description="Helical" evidence="13">
    <location>
        <begin position="878"/>
        <end position="895"/>
    </location>
</feature>
<feature type="compositionally biased region" description="Low complexity" evidence="12">
    <location>
        <begin position="82"/>
        <end position="98"/>
    </location>
</feature>
<gene>
    <name evidence="17" type="primary">LOC101844993</name>
</gene>
<feature type="compositionally biased region" description="Polar residues" evidence="12">
    <location>
        <begin position="22"/>
        <end position="37"/>
    </location>
</feature>
<feature type="transmembrane region" description="Helical" evidence="13">
    <location>
        <begin position="1003"/>
        <end position="1027"/>
    </location>
</feature>
<evidence type="ECO:0000256" key="2">
    <source>
        <dbReference type="ARBA" id="ARBA00022448"/>
    </source>
</evidence>
<keyword evidence="6 13" id="KW-0812">Transmembrane</keyword>
<dbReference type="Proteomes" id="UP000694888">
    <property type="component" value="Unplaced"/>
</dbReference>
<evidence type="ECO:0000256" key="6">
    <source>
        <dbReference type="ARBA" id="ARBA00022692"/>
    </source>
</evidence>
<feature type="transmembrane region" description="Helical" evidence="13">
    <location>
        <begin position="1135"/>
        <end position="1154"/>
    </location>
</feature>
<keyword evidence="10 13" id="KW-0472">Membrane</keyword>
<evidence type="ECO:0000256" key="12">
    <source>
        <dbReference type="SAM" id="MobiDB-lite"/>
    </source>
</evidence>
<dbReference type="Pfam" id="PF25969">
    <property type="entry name" value="NUDT9_N"/>
    <property type="match status" value="1"/>
</dbReference>
<keyword evidence="2" id="KW-0813">Transport</keyword>
<accession>A0ABM0ZYE3</accession>
<dbReference type="Pfam" id="PF18139">
    <property type="entry name" value="LSDAT_euk"/>
    <property type="match status" value="1"/>
</dbReference>
<feature type="region of interest" description="Disordered" evidence="12">
    <location>
        <begin position="908"/>
        <end position="945"/>
    </location>
</feature>
<evidence type="ECO:0000256" key="13">
    <source>
        <dbReference type="SAM" id="Phobius"/>
    </source>
</evidence>
<evidence type="ECO:0000256" key="11">
    <source>
        <dbReference type="ARBA" id="ARBA00023303"/>
    </source>
</evidence>
<evidence type="ECO:0000256" key="9">
    <source>
        <dbReference type="ARBA" id="ARBA00023065"/>
    </source>
</evidence>
<organism evidence="16 17">
    <name type="scientific">Aplysia californica</name>
    <name type="common">California sea hare</name>
    <dbReference type="NCBI Taxonomy" id="6500"/>
    <lineage>
        <taxon>Eukaryota</taxon>
        <taxon>Metazoa</taxon>
        <taxon>Spiralia</taxon>
        <taxon>Lophotrochozoa</taxon>
        <taxon>Mollusca</taxon>
        <taxon>Gastropoda</taxon>
        <taxon>Heterobranchia</taxon>
        <taxon>Euthyneura</taxon>
        <taxon>Tectipleura</taxon>
        <taxon>Aplysiida</taxon>
        <taxon>Aplysioidea</taxon>
        <taxon>Aplysiidae</taxon>
        <taxon>Aplysia</taxon>
    </lineage>
</organism>
<feature type="compositionally biased region" description="Polar residues" evidence="12">
    <location>
        <begin position="1"/>
        <end position="15"/>
    </location>
</feature>
<evidence type="ECO:0000256" key="10">
    <source>
        <dbReference type="ARBA" id="ARBA00023136"/>
    </source>
</evidence>
<dbReference type="InterPro" id="IPR041491">
    <property type="entry name" value="TRPM_SLOG"/>
</dbReference>
<keyword evidence="4" id="KW-0109">Calcium transport</keyword>
<keyword evidence="7" id="KW-0106">Calcium</keyword>
<protein>
    <submittedName>
        <fullName evidence="17">Transient receptor potential cation channel subfamily M member-like 2</fullName>
    </submittedName>
</protein>
<feature type="compositionally biased region" description="Acidic residues" evidence="12">
    <location>
        <begin position="909"/>
        <end position="920"/>
    </location>
</feature>
<dbReference type="InterPro" id="IPR015797">
    <property type="entry name" value="NUDIX_hydrolase-like_dom_sf"/>
</dbReference>
<name>A0ABM0ZYE3_APLCA</name>
<evidence type="ECO:0000313" key="17">
    <source>
        <dbReference type="RefSeq" id="XP_012937083.1"/>
    </source>
</evidence>
<dbReference type="PANTHER" id="PTHR13800">
    <property type="entry name" value="TRANSIENT RECEPTOR POTENTIAL CATION CHANNEL, SUBFAMILY M, MEMBER 6"/>
    <property type="match status" value="1"/>
</dbReference>
<feature type="domain" description="TRPM-like" evidence="15">
    <location>
        <begin position="625"/>
        <end position="848"/>
    </location>
</feature>
<feature type="region of interest" description="Disordered" evidence="12">
    <location>
        <begin position="1"/>
        <end position="150"/>
    </location>
</feature>
<feature type="compositionally biased region" description="Basic and acidic residues" evidence="12">
    <location>
        <begin position="55"/>
        <end position="79"/>
    </location>
</feature>
<evidence type="ECO:0000259" key="14">
    <source>
        <dbReference type="Pfam" id="PF18139"/>
    </source>
</evidence>
<evidence type="ECO:0000256" key="8">
    <source>
        <dbReference type="ARBA" id="ARBA00022989"/>
    </source>
</evidence>
<evidence type="ECO:0000256" key="1">
    <source>
        <dbReference type="ARBA" id="ARBA00004651"/>
    </source>
</evidence>
<dbReference type="Gene3D" id="3.90.79.10">
    <property type="entry name" value="Nucleoside Triphosphate Pyrophosphohydrolase"/>
    <property type="match status" value="1"/>
</dbReference>
<evidence type="ECO:0000256" key="5">
    <source>
        <dbReference type="ARBA" id="ARBA00022673"/>
    </source>
</evidence>
<dbReference type="InterPro" id="IPR057366">
    <property type="entry name" value="TRPM-like"/>
</dbReference>
<dbReference type="GeneID" id="101844993"/>
<evidence type="ECO:0000256" key="3">
    <source>
        <dbReference type="ARBA" id="ARBA00022475"/>
    </source>
</evidence>
<keyword evidence="5" id="KW-0107">Calcium channel</keyword>
<evidence type="ECO:0000259" key="15">
    <source>
        <dbReference type="Pfam" id="PF25508"/>
    </source>
</evidence>
<proteinExistence type="predicted"/>
<dbReference type="PANTHER" id="PTHR13800:SF41">
    <property type="entry name" value="PROTEIN CED-11"/>
    <property type="match status" value="1"/>
</dbReference>
<keyword evidence="16" id="KW-1185">Reference proteome</keyword>